<evidence type="ECO:0008006" key="7">
    <source>
        <dbReference type="Google" id="ProtNLM"/>
    </source>
</evidence>
<dbReference type="InterPro" id="IPR008974">
    <property type="entry name" value="TRAF-like"/>
</dbReference>
<dbReference type="PANTHER" id="PTHR26379">
    <property type="entry name" value="BTB/POZ AND MATH DOMAIN-CONTAINING PROTEIN 1"/>
    <property type="match status" value="1"/>
</dbReference>
<dbReference type="SUPFAM" id="SSF54695">
    <property type="entry name" value="POZ domain"/>
    <property type="match status" value="1"/>
</dbReference>
<dbReference type="PROSITE" id="PS50144">
    <property type="entry name" value="MATH"/>
    <property type="match status" value="1"/>
</dbReference>
<reference evidence="6" key="1">
    <citation type="journal article" date="2012" name="Nature">
        <title>A physical, genetic and functional sequence assembly of the barley genome.</title>
        <authorList>
            <consortium name="The International Barley Genome Sequencing Consortium"/>
            <person name="Mayer K.F."/>
            <person name="Waugh R."/>
            <person name="Brown J.W."/>
            <person name="Schulman A."/>
            <person name="Langridge P."/>
            <person name="Platzer M."/>
            <person name="Fincher G.B."/>
            <person name="Muehlbauer G.J."/>
            <person name="Sato K."/>
            <person name="Close T.J."/>
            <person name="Wise R.P."/>
            <person name="Stein N."/>
        </authorList>
    </citation>
    <scope>NUCLEOTIDE SEQUENCE [LARGE SCALE GENOMIC DNA]</scope>
    <source>
        <strain evidence="6">cv. Morex</strain>
    </source>
</reference>
<proteinExistence type="inferred from homology"/>
<comment type="similarity">
    <text evidence="2">Belongs to the Tdpoz family.</text>
</comment>
<evidence type="ECO:0000259" key="3">
    <source>
        <dbReference type="PROSITE" id="PS50097"/>
    </source>
</evidence>
<dbReference type="Gene3D" id="2.60.210.10">
    <property type="entry name" value="Apoptosis, Tumor Necrosis Factor Receptor Associated Protein 2, Chain A"/>
    <property type="match status" value="1"/>
</dbReference>
<dbReference type="Proteomes" id="UP000011116">
    <property type="component" value="Chromosome 2H"/>
</dbReference>
<dbReference type="PROSITE" id="PS50097">
    <property type="entry name" value="BTB"/>
    <property type="match status" value="1"/>
</dbReference>
<reference evidence="5" key="2">
    <citation type="submission" date="2020-10" db="EMBL/GenBank/DDBJ databases">
        <authorList>
            <person name="Scholz U."/>
            <person name="Mascher M."/>
            <person name="Fiebig A."/>
        </authorList>
    </citation>
    <scope>NUCLEOTIDE SEQUENCE [LARGE SCALE GENOMIC DNA]</scope>
    <source>
        <strain evidence="5">cv. Morex</strain>
    </source>
</reference>
<dbReference type="EnsemblPlants" id="HORVU.MOREX.r3.2HG0197750.1">
    <property type="protein sequence ID" value="HORVU.MOREX.r3.2HG0197750.1.CDS1"/>
    <property type="gene ID" value="HORVU.MOREX.r3.2HG0197750"/>
</dbReference>
<evidence type="ECO:0000259" key="4">
    <source>
        <dbReference type="PROSITE" id="PS50144"/>
    </source>
</evidence>
<organism evidence="5 6">
    <name type="scientific">Hordeum vulgare subsp. vulgare</name>
    <name type="common">Domesticated barley</name>
    <dbReference type="NCBI Taxonomy" id="112509"/>
    <lineage>
        <taxon>Eukaryota</taxon>
        <taxon>Viridiplantae</taxon>
        <taxon>Streptophyta</taxon>
        <taxon>Embryophyta</taxon>
        <taxon>Tracheophyta</taxon>
        <taxon>Spermatophyta</taxon>
        <taxon>Magnoliopsida</taxon>
        <taxon>Liliopsida</taxon>
        <taxon>Poales</taxon>
        <taxon>Poaceae</taxon>
        <taxon>BOP clade</taxon>
        <taxon>Pooideae</taxon>
        <taxon>Triticodae</taxon>
        <taxon>Triticeae</taxon>
        <taxon>Hordeinae</taxon>
        <taxon>Hordeum</taxon>
    </lineage>
</organism>
<dbReference type="SUPFAM" id="SSF49599">
    <property type="entry name" value="TRAF domain-like"/>
    <property type="match status" value="1"/>
</dbReference>
<reference evidence="5" key="3">
    <citation type="submission" date="2022-01" db="UniProtKB">
        <authorList>
            <consortium name="EnsemblPlants"/>
        </authorList>
    </citation>
    <scope>IDENTIFICATION</scope>
    <source>
        <strain evidence="5">subsp. vulgare</strain>
    </source>
</reference>
<keyword evidence="6" id="KW-1185">Reference proteome</keyword>
<protein>
    <recommendedName>
        <fullName evidence="7">BTB domain-containing protein</fullName>
    </recommendedName>
</protein>
<dbReference type="PANTHER" id="PTHR26379:SF324">
    <property type="entry name" value="BTB DOMAIN-CONTAINING PROTEIN"/>
    <property type="match status" value="1"/>
</dbReference>
<dbReference type="SMR" id="A0A8I6WT65"/>
<feature type="domain" description="MATH" evidence="4">
    <location>
        <begin position="44"/>
        <end position="174"/>
    </location>
</feature>
<dbReference type="Gramene" id="HORVU.MOREX.r3.2HG0197750.1">
    <property type="protein sequence ID" value="HORVU.MOREX.r3.2HG0197750.1.CDS1"/>
    <property type="gene ID" value="HORVU.MOREX.r3.2HG0197750"/>
</dbReference>
<evidence type="ECO:0000256" key="1">
    <source>
        <dbReference type="ARBA" id="ARBA00004906"/>
    </source>
</evidence>
<dbReference type="Pfam" id="PF24570">
    <property type="entry name" value="BACK_BPM_SPOP"/>
    <property type="match status" value="1"/>
</dbReference>
<dbReference type="Gene3D" id="3.30.710.10">
    <property type="entry name" value="Potassium Channel Kv1.1, Chain A"/>
    <property type="match status" value="1"/>
</dbReference>
<dbReference type="InterPro" id="IPR002083">
    <property type="entry name" value="MATH/TRAF_dom"/>
</dbReference>
<dbReference type="Gene3D" id="1.25.40.420">
    <property type="match status" value="1"/>
</dbReference>
<dbReference type="SMART" id="SM00225">
    <property type="entry name" value="BTB"/>
    <property type="match status" value="1"/>
</dbReference>
<dbReference type="Pfam" id="PF22486">
    <property type="entry name" value="MATH_2"/>
    <property type="match status" value="1"/>
</dbReference>
<dbReference type="InterPro" id="IPR000210">
    <property type="entry name" value="BTB/POZ_dom"/>
</dbReference>
<dbReference type="InterPro" id="IPR056423">
    <property type="entry name" value="BACK_BPM_SPOP"/>
</dbReference>
<evidence type="ECO:0000313" key="6">
    <source>
        <dbReference type="Proteomes" id="UP000011116"/>
    </source>
</evidence>
<evidence type="ECO:0000313" key="5">
    <source>
        <dbReference type="EnsemblPlants" id="HORVU.MOREX.r3.2HG0197750.1.CDS1"/>
    </source>
</evidence>
<comment type="pathway">
    <text evidence="1">Protein modification; protein ubiquitination.</text>
</comment>
<feature type="domain" description="BTB" evidence="3">
    <location>
        <begin position="204"/>
        <end position="271"/>
    </location>
</feature>
<accession>A0A8I6WT65</accession>
<sequence>MLACDAPCIHSSFAFAMATNSTAAASHGQCLPKSSSRCLTPSVTATHDFEVTSYPLLQGIGVEKLVSSTVFSVGGFNWTISFFPDGVRHGSFGNASAFLNCLSPEKDVRARFTLNLLDKSGAQVSKFEEMEYTFTPKCVYRGYAQFAGRSWLKSWSDSNGSFVIRCVLTVIGEPRTEVKRDRALVTRPNLQDQLEEMRKKGEGADVTFRVCGQLFHAHRCLLAARSPVFKAELFGPMKEKATQSIKVEDIEPQIFEGLLHFVYTDSVPDDEHSRDGSTAKLQHLLVAADRYGLDGLMVLCESKLCESIDVETVATTLVLAEQHHCRDLQEACVEFMAPQNVLQAVMATDGFKHLLASRPLLMKEILDKVSRTD</sequence>
<dbReference type="InterPro" id="IPR045005">
    <property type="entry name" value="BPM1-6"/>
</dbReference>
<dbReference type="Pfam" id="PF00651">
    <property type="entry name" value="BTB"/>
    <property type="match status" value="1"/>
</dbReference>
<dbReference type="CDD" id="cd00121">
    <property type="entry name" value="MATH"/>
    <property type="match status" value="1"/>
</dbReference>
<dbReference type="AlphaFoldDB" id="A0A8I6WT65"/>
<dbReference type="InterPro" id="IPR011333">
    <property type="entry name" value="SKP1/BTB/POZ_sf"/>
</dbReference>
<dbReference type="GO" id="GO:0016567">
    <property type="term" value="P:protein ubiquitination"/>
    <property type="evidence" value="ECO:0007669"/>
    <property type="project" value="InterPro"/>
</dbReference>
<evidence type="ECO:0000256" key="2">
    <source>
        <dbReference type="ARBA" id="ARBA00010846"/>
    </source>
</evidence>
<name>A0A8I6WT65_HORVV</name>